<accession>A0A1H7YXY9</accession>
<dbReference type="OrthoDB" id="9812023at2"/>
<evidence type="ECO:0000313" key="3">
    <source>
        <dbReference type="Proteomes" id="UP000198744"/>
    </source>
</evidence>
<dbReference type="EMBL" id="FOBS01000019">
    <property type="protein sequence ID" value="SEM51010.1"/>
    <property type="molecule type" value="Genomic_DNA"/>
</dbReference>
<dbReference type="Gene3D" id="1.10.1220.10">
    <property type="entry name" value="Met repressor-like"/>
    <property type="match status" value="1"/>
</dbReference>
<feature type="domain" description="Ribbon-helix-helix protein CopG" evidence="1">
    <location>
        <begin position="9"/>
        <end position="47"/>
    </location>
</feature>
<gene>
    <name evidence="2" type="ORF">SAMN04489760_11911</name>
</gene>
<evidence type="ECO:0000259" key="1">
    <source>
        <dbReference type="Pfam" id="PF01402"/>
    </source>
</evidence>
<organism evidence="2 3">
    <name type="scientific">Syntrophus gentianae</name>
    <dbReference type="NCBI Taxonomy" id="43775"/>
    <lineage>
        <taxon>Bacteria</taxon>
        <taxon>Pseudomonadati</taxon>
        <taxon>Thermodesulfobacteriota</taxon>
        <taxon>Syntrophia</taxon>
        <taxon>Syntrophales</taxon>
        <taxon>Syntrophaceae</taxon>
        <taxon>Syntrophus</taxon>
    </lineage>
</organism>
<dbReference type="Proteomes" id="UP000198744">
    <property type="component" value="Unassembled WGS sequence"/>
</dbReference>
<keyword evidence="3" id="KW-1185">Reference proteome</keyword>
<reference evidence="2 3" key="1">
    <citation type="submission" date="2016-10" db="EMBL/GenBank/DDBJ databases">
        <authorList>
            <person name="de Groot N.N."/>
        </authorList>
    </citation>
    <scope>NUCLEOTIDE SEQUENCE [LARGE SCALE GENOMIC DNA]</scope>
    <source>
        <strain evidence="2 3">DSM 8423</strain>
    </source>
</reference>
<dbReference type="Pfam" id="PF01402">
    <property type="entry name" value="RHH_1"/>
    <property type="match status" value="1"/>
</dbReference>
<dbReference type="GO" id="GO:0006355">
    <property type="term" value="P:regulation of DNA-templated transcription"/>
    <property type="evidence" value="ECO:0007669"/>
    <property type="project" value="InterPro"/>
</dbReference>
<dbReference type="InterPro" id="IPR002145">
    <property type="entry name" value="CopG"/>
</dbReference>
<dbReference type="InterPro" id="IPR013321">
    <property type="entry name" value="Arc_rbn_hlx_hlx"/>
</dbReference>
<dbReference type="AlphaFoldDB" id="A0A1H7YXY9"/>
<sequence>MRTKGNISNFSIRLPEELLARLNHLAEVTHRPKSYYIVEAIKEHLEEMEDYYLAAERLADRNAEYLTSEEAAKYLEL</sequence>
<dbReference type="InterPro" id="IPR010985">
    <property type="entry name" value="Ribbon_hlx_hlx"/>
</dbReference>
<proteinExistence type="predicted"/>
<dbReference type="CDD" id="cd22233">
    <property type="entry name" value="RHH_CopAso-like"/>
    <property type="match status" value="1"/>
</dbReference>
<dbReference type="RefSeq" id="WP_093883984.1">
    <property type="nucleotide sequence ID" value="NZ_FOBS01000019.1"/>
</dbReference>
<name>A0A1H7YXY9_9BACT</name>
<evidence type="ECO:0000313" key="2">
    <source>
        <dbReference type="EMBL" id="SEM51010.1"/>
    </source>
</evidence>
<protein>
    <submittedName>
        <fullName evidence="2">RHH-type transcriptional regulator, rel operon repressor / antitoxin RelB</fullName>
    </submittedName>
</protein>
<dbReference type="SUPFAM" id="SSF47598">
    <property type="entry name" value="Ribbon-helix-helix"/>
    <property type="match status" value="1"/>
</dbReference>